<accession>A0A4S4K1E5</accession>
<evidence type="ECO:0000313" key="1">
    <source>
        <dbReference type="EMBL" id="THG91000.1"/>
    </source>
</evidence>
<dbReference type="AlphaFoldDB" id="A0A4S4K1E5"/>
<reference evidence="1 2" key="1">
    <citation type="submission" date="2014-01" db="EMBL/GenBank/DDBJ databases">
        <title>Draft genome sequencing of Bacillus alcalophilus CGMCC 1.3604.</title>
        <authorList>
            <person name="Yang J."/>
            <person name="Diao L."/>
            <person name="Yang S."/>
        </authorList>
    </citation>
    <scope>NUCLEOTIDE SEQUENCE [LARGE SCALE GENOMIC DNA]</scope>
    <source>
        <strain evidence="1 2">CGMCC 1.3604</strain>
    </source>
</reference>
<dbReference type="Proteomes" id="UP000297014">
    <property type="component" value="Unassembled WGS sequence"/>
</dbReference>
<organism evidence="1 2">
    <name type="scientific">Alkalihalobacillus alcalophilus ATCC 27647 = CGMCC 1.3604</name>
    <dbReference type="NCBI Taxonomy" id="1218173"/>
    <lineage>
        <taxon>Bacteria</taxon>
        <taxon>Bacillati</taxon>
        <taxon>Bacillota</taxon>
        <taxon>Bacilli</taxon>
        <taxon>Bacillales</taxon>
        <taxon>Bacillaceae</taxon>
        <taxon>Alkalihalobacillus</taxon>
    </lineage>
</organism>
<protein>
    <submittedName>
        <fullName evidence="1">Uncharacterized protein</fullName>
    </submittedName>
</protein>
<gene>
    <name evidence="1" type="ORF">AJ85_07790</name>
</gene>
<evidence type="ECO:0000313" key="2">
    <source>
        <dbReference type="Proteomes" id="UP000297014"/>
    </source>
</evidence>
<name>A0A4S4K1E5_ALKAL</name>
<dbReference type="RefSeq" id="WP_160173420.1">
    <property type="nucleotide sequence ID" value="NZ_ALPT02000051.1"/>
</dbReference>
<comment type="caution">
    <text evidence="1">The sequence shown here is derived from an EMBL/GenBank/DDBJ whole genome shotgun (WGS) entry which is preliminary data.</text>
</comment>
<sequence>MRKTKCILSKEIVKRYLEGESTLEISNVANVSQRRIRTILNDWKLDLSG</sequence>
<dbReference type="EMBL" id="JALP01000098">
    <property type="protein sequence ID" value="THG91000.1"/>
    <property type="molecule type" value="Genomic_DNA"/>
</dbReference>
<proteinExistence type="predicted"/>